<evidence type="ECO:0000313" key="2">
    <source>
        <dbReference type="EMBL" id="CAD8386480.1"/>
    </source>
</evidence>
<protein>
    <recommendedName>
        <fullName evidence="3">PDZ domain-containing protein</fullName>
    </recommendedName>
</protein>
<proteinExistence type="predicted"/>
<dbReference type="AlphaFoldDB" id="A0A7S0B8X2"/>
<feature type="region of interest" description="Disordered" evidence="1">
    <location>
        <begin position="490"/>
        <end position="512"/>
    </location>
</feature>
<name>A0A7S0B8X2_9DINO</name>
<organism evidence="2">
    <name type="scientific">Pyrodinium bahamense</name>
    <dbReference type="NCBI Taxonomy" id="73915"/>
    <lineage>
        <taxon>Eukaryota</taxon>
        <taxon>Sar</taxon>
        <taxon>Alveolata</taxon>
        <taxon>Dinophyceae</taxon>
        <taxon>Gonyaulacales</taxon>
        <taxon>Pyrocystaceae</taxon>
        <taxon>Pyrodinium</taxon>
    </lineage>
</organism>
<sequence>MPPQWAGELATASKQLRDAGALPNDAPLIALQAGGEERLRLGVGRGDGDVKAFFVNKEELSQAGAGLARENPVPGVPDGGHGSLLLFADPKVPGTLTRNLLEALDARYPNAAKAGLVVLPVKAGEDAAAVAAEDWEPPRTGRQLRTRDRSDGHGWMKGDPTFNAADEALATPTLTAEFKRRPFGVKRYSPGVNGKGAMVMDMQEKERYKGDAMGQAAVKGVRVGMAVVAVGGKDVRSWDFEDLMDLLNDQGIMDPDSKSAASWGEAGKAQRQPVPEAELPVSIGFAEAGGGGGPSLAPLCWDGVPKREGALGLALSEPATSALDLAGCQKLGPTLAVVKSGPNPDGGFAVDAVRVGDKEMPAAAALKGYAKASGLQSMKGISVGIKRPAPSGDCEASQWAVFPMAGVTKQGGLVLRCKGVAAEGLGSDEVLEAVQFFCPTAAEGALSRLAGLLGVGGAPVAFAAGTQALQGAPPGTFGVVGAAVIGGAGTRQRGGPGASAALHRQGGSLLVP</sequence>
<feature type="region of interest" description="Disordered" evidence="1">
    <location>
        <begin position="134"/>
        <end position="155"/>
    </location>
</feature>
<gene>
    <name evidence="2" type="ORF">PBAH0796_LOCUS30168</name>
</gene>
<dbReference type="EMBL" id="HBEG01049488">
    <property type="protein sequence ID" value="CAD8386480.1"/>
    <property type="molecule type" value="Transcribed_RNA"/>
</dbReference>
<evidence type="ECO:0000256" key="1">
    <source>
        <dbReference type="SAM" id="MobiDB-lite"/>
    </source>
</evidence>
<evidence type="ECO:0008006" key="3">
    <source>
        <dbReference type="Google" id="ProtNLM"/>
    </source>
</evidence>
<reference evidence="2" key="1">
    <citation type="submission" date="2021-01" db="EMBL/GenBank/DDBJ databases">
        <authorList>
            <person name="Corre E."/>
            <person name="Pelletier E."/>
            <person name="Niang G."/>
            <person name="Scheremetjew M."/>
            <person name="Finn R."/>
            <person name="Kale V."/>
            <person name="Holt S."/>
            <person name="Cochrane G."/>
            <person name="Meng A."/>
            <person name="Brown T."/>
            <person name="Cohen L."/>
        </authorList>
    </citation>
    <scope>NUCLEOTIDE SEQUENCE</scope>
    <source>
        <strain evidence="2">Pbaha01</strain>
    </source>
</reference>
<feature type="compositionally biased region" description="Basic and acidic residues" evidence="1">
    <location>
        <begin position="145"/>
        <end position="155"/>
    </location>
</feature>
<accession>A0A7S0B8X2</accession>